<evidence type="ECO:0000313" key="3">
    <source>
        <dbReference type="Proteomes" id="UP000500938"/>
    </source>
</evidence>
<feature type="transmembrane region" description="Helical" evidence="1">
    <location>
        <begin position="55"/>
        <end position="74"/>
    </location>
</feature>
<dbReference type="AlphaFoldDB" id="A0A6M4IVG0"/>
<dbReference type="KEGG" id="ggr:HKW67_19255"/>
<accession>A0A6M4IVG0</accession>
<organism evidence="2 3">
    <name type="scientific">Gemmatimonas groenlandica</name>
    <dbReference type="NCBI Taxonomy" id="2732249"/>
    <lineage>
        <taxon>Bacteria</taxon>
        <taxon>Pseudomonadati</taxon>
        <taxon>Gemmatimonadota</taxon>
        <taxon>Gemmatimonadia</taxon>
        <taxon>Gemmatimonadales</taxon>
        <taxon>Gemmatimonadaceae</taxon>
        <taxon>Gemmatimonas</taxon>
    </lineage>
</organism>
<gene>
    <name evidence="2" type="ORF">HKW67_19255</name>
</gene>
<proteinExistence type="predicted"/>
<dbReference type="Proteomes" id="UP000500938">
    <property type="component" value="Chromosome"/>
</dbReference>
<evidence type="ECO:0000313" key="2">
    <source>
        <dbReference type="EMBL" id="QJR37496.1"/>
    </source>
</evidence>
<name>A0A6M4IVG0_9BACT</name>
<protein>
    <submittedName>
        <fullName evidence="2">Uncharacterized protein</fullName>
    </submittedName>
</protein>
<keyword evidence="1" id="KW-0472">Membrane</keyword>
<dbReference type="EMBL" id="CP053085">
    <property type="protein sequence ID" value="QJR37496.1"/>
    <property type="molecule type" value="Genomic_DNA"/>
</dbReference>
<keyword evidence="3" id="KW-1185">Reference proteome</keyword>
<reference evidence="2 3" key="1">
    <citation type="submission" date="2020-05" db="EMBL/GenBank/DDBJ databases">
        <title>Complete genome sequence of Gemmatimonas greenlandica TET16.</title>
        <authorList>
            <person name="Zeng Y."/>
        </authorList>
    </citation>
    <scope>NUCLEOTIDE SEQUENCE [LARGE SCALE GENOMIC DNA]</scope>
    <source>
        <strain evidence="2 3">TET16</strain>
    </source>
</reference>
<feature type="transmembrane region" description="Helical" evidence="1">
    <location>
        <begin position="80"/>
        <end position="98"/>
    </location>
</feature>
<keyword evidence="1" id="KW-0812">Transmembrane</keyword>
<evidence type="ECO:0000256" key="1">
    <source>
        <dbReference type="SAM" id="Phobius"/>
    </source>
</evidence>
<sequence>MKLRYVREAAVEAGLSVDAVHDAAEELFEHGADGTPPDWVRFCLTGVPNRAGAQFWYQLLCTAGLVSGAGAILLPSIVSPAHGFAAGLWFMGCAAISSKAMRWMDKHSAWDRLTRE</sequence>
<keyword evidence="1" id="KW-1133">Transmembrane helix</keyword>
<dbReference type="RefSeq" id="WP_171226931.1">
    <property type="nucleotide sequence ID" value="NZ_CP053085.1"/>
</dbReference>